<dbReference type="Pfam" id="PF21692">
    <property type="entry name" value="Talin_R4"/>
    <property type="match status" value="1"/>
</dbReference>
<dbReference type="PROSITE" id="PS50057">
    <property type="entry name" value="FERM_3"/>
    <property type="match status" value="1"/>
</dbReference>
<keyword evidence="2" id="KW-0963">Cytoplasm</keyword>
<dbReference type="Gene3D" id="3.10.20.90">
    <property type="entry name" value="Phosphatidylinositol 3-kinase Catalytic Subunit, Chain A, domain 1"/>
    <property type="match status" value="2"/>
</dbReference>
<dbReference type="GO" id="GO:0005886">
    <property type="term" value="C:plasma membrane"/>
    <property type="evidence" value="ECO:0007669"/>
    <property type="project" value="TreeGrafter"/>
</dbReference>
<dbReference type="GO" id="GO:0005856">
    <property type="term" value="C:cytoskeleton"/>
    <property type="evidence" value="ECO:0007669"/>
    <property type="project" value="UniProtKB-SubCell"/>
</dbReference>
<dbReference type="InterPro" id="IPR014352">
    <property type="entry name" value="FERM/acyl-CoA-bd_prot_sf"/>
</dbReference>
<dbReference type="InterPro" id="IPR037438">
    <property type="entry name" value="Talin1/2-RS"/>
</dbReference>
<evidence type="ECO:0000313" key="6">
    <source>
        <dbReference type="Proteomes" id="UP000410492"/>
    </source>
</evidence>
<dbReference type="GO" id="GO:0051015">
    <property type="term" value="F:actin filament binding"/>
    <property type="evidence" value="ECO:0007669"/>
    <property type="project" value="InterPro"/>
</dbReference>
<dbReference type="InterPro" id="IPR054082">
    <property type="entry name" value="Talin_IBS2B"/>
</dbReference>
<dbReference type="CDD" id="cd17090">
    <property type="entry name" value="FERM_F1_TLN"/>
    <property type="match status" value="1"/>
</dbReference>
<dbReference type="InterPro" id="IPR035963">
    <property type="entry name" value="FERM_2"/>
</dbReference>
<dbReference type="InterPro" id="IPR032425">
    <property type="entry name" value="FERM_f0"/>
</dbReference>
<dbReference type="Pfam" id="PF16511">
    <property type="entry name" value="FERM_f0"/>
    <property type="match status" value="1"/>
</dbReference>
<feature type="domain" description="FERM" evidence="4">
    <location>
        <begin position="746"/>
        <end position="1043"/>
    </location>
</feature>
<dbReference type="SUPFAM" id="SSF109880">
    <property type="entry name" value="A middle domain of Talin 1"/>
    <property type="match status" value="1"/>
</dbReference>
<dbReference type="Pfam" id="PF25177">
    <property type="entry name" value="Talin_VBS2"/>
    <property type="match status" value="1"/>
</dbReference>
<dbReference type="InterPro" id="IPR000299">
    <property type="entry name" value="FERM_domain"/>
</dbReference>
<dbReference type="InterPro" id="IPR035964">
    <property type="entry name" value="I/LWEQ_dom_sf"/>
</dbReference>
<evidence type="ECO:0000256" key="3">
    <source>
        <dbReference type="ARBA" id="ARBA00023212"/>
    </source>
</evidence>
<dbReference type="Pfam" id="PF09141">
    <property type="entry name" value="Talin_middle"/>
    <property type="match status" value="1"/>
</dbReference>
<dbReference type="InterPro" id="IPR019749">
    <property type="entry name" value="Band_41_domain"/>
</dbReference>
<feature type="non-terminal residue" evidence="5">
    <location>
        <position position="2500"/>
    </location>
</feature>
<reference evidence="5 6" key="1">
    <citation type="submission" date="2019-01" db="EMBL/GenBank/DDBJ databases">
        <authorList>
            <person name="Sayadi A."/>
        </authorList>
    </citation>
    <scope>NUCLEOTIDE SEQUENCE [LARGE SCALE GENOMIC DNA]</scope>
</reference>
<dbReference type="GO" id="GO:0098609">
    <property type="term" value="P:cell-cell adhesion"/>
    <property type="evidence" value="ECO:0007669"/>
    <property type="project" value="TreeGrafter"/>
</dbReference>
<dbReference type="InterPro" id="IPR036476">
    <property type="entry name" value="Talin_cent_sf"/>
</dbReference>
<sequence length="2500" mass="276412">MSSRSKRILELARVVSEDNSDPRVESDAEHQIHEKFARPNIIECTIAADQQFSYSDIEATATLMDLGETYTADGSSTVLELEVGDDGILRDILNFPDEVTSSPGGNCVNDATSLSVVAIAANSQEGLECESSSINEAKKSREDVIGKAENKTRKKRRQIDVQEWECNKNKRLRALGQEYKGLGKENGKWQYIKKRNSRLLKESCKCYNSQRKSKILCTAITEHERKSIYSEFWRMTWEEKKIYVKTLVDIKYVSRRKSTGEDSRRNNSLFCYLKPPGRSEKIRVCKKQFLNTLCLGEWTVLNWVKENLENTEDDEQNLDSSYSTKKLPKGQSNLPKLESHYCRASTSKIYFEPIWKSKQELYRFYVEECKVQDVSPLSTASFANIFLDKNYSLFTPKKDQCDICLGFKYNHISEDKYRVHLEKKNLAREEKSRDKEKEKWIFTMDLQSVLMCPLSKASKMYYKSKLVLHNFTIFNLKNSDGFCYLWHEGQGGMSSNEFATILSDFVMALPTEEGDSVIFYSDGCTYQNRNVIISNMFLYCSQVKKITIYQKFLEKGHTQMECDSMHSVIERKLRNTEVFLPADYASLIKSARINPRPYQVKYLKYDYFKDFSKRKCFKSIRPGYKAGDPQVTDLRCLRYSPDGLINYKLSFNDPWCALENRKMDFDLTAGSALPQLYKQPLPIDKKKFNNLQALKTVMDAEYHTKDYGLFLTDEDNKTGIWLEPARNLEYYILRNGDTLEYRKKQRPLRVKMLDGAIKTMMVDDSQIIANLMVVICTKLGITNHDEYSLVLEEPENQENIDNRNYGTLTLKRKKEERERDAKMEQLRKKLHTDDEVNWEQGIDENQTVLLRRKFFFSDQNIDSRDPVQLNLLYVQARDAILNGTHPVTQEKALKEFLPQSYVKVKGIEKKIFSEHRKCQGLSELDAKVKYTKNARSLTTYGVTFFLVKEKMKGKNKLVPRLLGVTKDSVLRLDEKTKTTEAEQIQQIIAGYIDIILKKKQAKDHFGIEGDEGSTMFEESVAPHKATILQHESSKIGKIETESLAKPAVMRAADGEKTFSMGMMSSTQQITVSGSVNYGHAPPKTTTTQQTRILSVMNEPQRALLSTISATQTKIKESEIELEGKAVIPELGTDMSARKWKQVTLDTRKQNVGSQIAAMNAATAQVVTLTSAITTIGSNLPEMTKDVKMIAALMDDGNMGEKLLDATRKLCSAFSDLLKAAEPESKENRVIGAATQCALATSQLVACAKVVAPTLHSPACQEQLTTAIREVAKAVENLVSICNESCANEDLKDQLQSAAAEVTRTLNDLLNHMKLASRERAKESVQEHSVEEIYSATDKLTAASGDANEMVHQARRLGQATAQLIQSIKGEAEKAPDTDLQRRLLAAAKTLADATARMVEAARQCASHPHDVNFQDQLRRTAEDLRDVTVVAATTPQLRSKLVDRVNSCAKKAVASATQCITAAQNSYAYNTNGVTRETLVQDTTELSETIPLLIEAVTANAHRPEDTNGQVELMYVAEVFLHPAGQFVQSSSELHSALSRAKPACQGLGLDASQQMILDLQEEMREVERSVAARRLRPLPGDTAEKGAQQLTSSSKLVNQGVAQMLSAAAQGNEMYTCQASRDTAHSLKNFTGAIRTVCATTDNVDTQMKIISSGQDVLEQSSKLVTEAQKSLNTVGVTPGLNAAAKDITRALNATVGCLPGQKDVDNAITNIIEWSSSITTTTFPHTTKSYGELQQELNTAAANLNEASSSVVQSVHSSVQLASSSKDFASAYSDLLTVTMEMAGQTPDTQIRGEMVHSLKNVSTTSSALLTTAKSLSADPNLPNGKNQLAAAARAVTDSINFLVNVCTQAAPGQNECDNAIRKIKAMGHLLDNPTEPINDSSYYEALDTVIEKSKVLGEGLSGITASAKASEHEQFTEHVKSFSGAICNLIEASAQSAYLIPVYILSFQHACASDNMCMTGRPGLVDQAQFARASQAIHQGCAALSSPSSPQKQVLEAATLIAKHTSALCNSCRTASSKTTNPVAKRQFVQSAKAVANSTSALVKEIKALDANYSEENRRRCADATRPLLDAVENLCVYASSSEFTTIPAKIAPQARQAQQPILDSGRRLIDSSCDVIAASKNLIVMPKDPSTWQQFAATSKNVSDSIKQLVLNLKNEAPGRNECEIAAQIITGHHKTIDMAYMDAVSQSLQPRRTATLPVYTQQVERSAAGMLDTIEPLRHAGKYEAENIGHAVNQLVQYFEPLVESTIGAASNMTNSKQQEQILDQVKSVAESALQLVYSTKDCGGNPKAVNIHPDIDECAVSTRETLQDLVQTLEAISTQSGIVSGVVDNLTRSMTRLSDNRASLVISDSTEGFVDYQTRMVDCCKQIARIAGEIATKAATDTQKIAQLSADLAHKYAQLANDSVGAAAAATNGEVAMRLKDVVQQLGGACVELVQTSGQCLVRKDDIILREVGDCSRNVSEKVSRVLATLQSGSRGTQACINAASTVSGIIGKT</sequence>
<evidence type="ECO:0000256" key="1">
    <source>
        <dbReference type="ARBA" id="ARBA00004245"/>
    </source>
</evidence>
<dbReference type="SMART" id="SM00295">
    <property type="entry name" value="B41"/>
    <property type="match status" value="1"/>
</dbReference>
<dbReference type="SUPFAM" id="SSF50729">
    <property type="entry name" value="PH domain-like"/>
    <property type="match status" value="1"/>
</dbReference>
<dbReference type="GO" id="GO:0005925">
    <property type="term" value="C:focal adhesion"/>
    <property type="evidence" value="ECO:0007669"/>
    <property type="project" value="InterPro"/>
</dbReference>
<dbReference type="GO" id="GO:0005737">
    <property type="term" value="C:cytoplasm"/>
    <property type="evidence" value="ECO:0007669"/>
    <property type="project" value="TreeGrafter"/>
</dbReference>
<evidence type="ECO:0000313" key="5">
    <source>
        <dbReference type="EMBL" id="VEN48631.1"/>
    </source>
</evidence>
<gene>
    <name evidence="5" type="ORF">CALMAC_LOCUS10007</name>
</gene>
<dbReference type="Gene3D" id="1.20.1420.10">
    <property type="entry name" value="Talin, central domain"/>
    <property type="match status" value="5"/>
</dbReference>
<dbReference type="SUPFAM" id="SSF109885">
    <property type="entry name" value="I/LWEQ domain"/>
    <property type="match status" value="2"/>
</dbReference>
<dbReference type="InterPro" id="IPR015224">
    <property type="entry name" value="Talin_cent"/>
</dbReference>
<name>A0A653CLF2_CALMS</name>
<dbReference type="Gene3D" id="1.20.120.230">
    <property type="entry name" value="Alpha-catenin/vinculin-like"/>
    <property type="match status" value="3"/>
</dbReference>
<accession>A0A653CLF2</accession>
<dbReference type="GO" id="GO:0009887">
    <property type="term" value="P:animal organ morphogenesis"/>
    <property type="evidence" value="ECO:0007669"/>
    <property type="project" value="UniProtKB-ARBA"/>
</dbReference>
<keyword evidence="3" id="KW-0206">Cytoskeleton</keyword>
<dbReference type="Proteomes" id="UP000410492">
    <property type="component" value="Unassembled WGS sequence"/>
</dbReference>
<dbReference type="GO" id="GO:0005200">
    <property type="term" value="F:structural constituent of cytoskeleton"/>
    <property type="evidence" value="ECO:0007669"/>
    <property type="project" value="InterPro"/>
</dbReference>
<dbReference type="InterPro" id="IPR019748">
    <property type="entry name" value="FERM_central"/>
</dbReference>
<dbReference type="InterPro" id="IPR049108">
    <property type="entry name" value="Talin_R4"/>
</dbReference>
<dbReference type="Pfam" id="PF08913">
    <property type="entry name" value="VBS"/>
    <property type="match status" value="1"/>
</dbReference>
<protein>
    <recommendedName>
        <fullName evidence="4">FERM domain-containing protein</fullName>
    </recommendedName>
</protein>
<dbReference type="CDD" id="cd12150">
    <property type="entry name" value="talin-RS"/>
    <property type="match status" value="1"/>
</dbReference>
<proteinExistence type="predicted"/>
<dbReference type="FunFam" id="1.20.120.230:FF:000002">
    <property type="entry name" value="Talin 2"/>
    <property type="match status" value="1"/>
</dbReference>
<evidence type="ECO:0000259" key="4">
    <source>
        <dbReference type="PROSITE" id="PS50057"/>
    </source>
</evidence>
<dbReference type="Gene3D" id="1.20.80.10">
    <property type="match status" value="2"/>
</dbReference>
<dbReference type="Pfam" id="PF21865">
    <property type="entry name" value="TLN1-like_RS"/>
    <property type="match status" value="1"/>
</dbReference>
<organism evidence="5 6">
    <name type="scientific">Callosobruchus maculatus</name>
    <name type="common">Southern cowpea weevil</name>
    <name type="synonym">Pulse bruchid</name>
    <dbReference type="NCBI Taxonomy" id="64391"/>
    <lineage>
        <taxon>Eukaryota</taxon>
        <taxon>Metazoa</taxon>
        <taxon>Ecdysozoa</taxon>
        <taxon>Arthropoda</taxon>
        <taxon>Hexapoda</taxon>
        <taxon>Insecta</taxon>
        <taxon>Pterygota</taxon>
        <taxon>Neoptera</taxon>
        <taxon>Endopterygota</taxon>
        <taxon>Coleoptera</taxon>
        <taxon>Polyphaga</taxon>
        <taxon>Cucujiformia</taxon>
        <taxon>Chrysomeloidea</taxon>
        <taxon>Chrysomelidae</taxon>
        <taxon>Bruchinae</taxon>
        <taxon>Bruchini</taxon>
        <taxon>Callosobruchus</taxon>
    </lineage>
</organism>
<dbReference type="CDD" id="cd14473">
    <property type="entry name" value="FERM_B-lobe"/>
    <property type="match status" value="1"/>
</dbReference>
<dbReference type="Gene3D" id="2.30.29.30">
    <property type="entry name" value="Pleckstrin-homology domain (PH domain)/Phosphotyrosine-binding domain (PTB)"/>
    <property type="match status" value="1"/>
</dbReference>
<dbReference type="OrthoDB" id="10262320at2759"/>
<dbReference type="InterPro" id="IPR054060">
    <property type="entry name" value="TLN1-like_RS"/>
</dbReference>
<dbReference type="GO" id="GO:0030036">
    <property type="term" value="P:actin cytoskeleton organization"/>
    <property type="evidence" value="ECO:0007669"/>
    <property type="project" value="TreeGrafter"/>
</dbReference>
<dbReference type="InterPro" id="IPR036723">
    <property type="entry name" value="Alpha-catenin/vinculin-like_sf"/>
</dbReference>
<dbReference type="SUPFAM" id="SSF47220">
    <property type="entry name" value="alpha-catenin/vinculin-like"/>
    <property type="match status" value="4"/>
</dbReference>
<comment type="subcellular location">
    <subcellularLocation>
        <location evidence="1">Cytoplasm</location>
        <location evidence="1">Cytoskeleton</location>
    </subcellularLocation>
</comment>
<dbReference type="GO" id="GO:0030182">
    <property type="term" value="P:neuron differentiation"/>
    <property type="evidence" value="ECO:0007669"/>
    <property type="project" value="UniProtKB-ARBA"/>
</dbReference>
<dbReference type="GO" id="GO:0005178">
    <property type="term" value="F:integrin binding"/>
    <property type="evidence" value="ECO:0007669"/>
    <property type="project" value="TreeGrafter"/>
</dbReference>
<dbReference type="SUPFAM" id="SSF47031">
    <property type="entry name" value="Second domain of FERM"/>
    <property type="match status" value="1"/>
</dbReference>
<dbReference type="PANTHER" id="PTHR19981">
    <property type="entry name" value="TALIN"/>
    <property type="match status" value="1"/>
</dbReference>
<evidence type="ECO:0000256" key="2">
    <source>
        <dbReference type="ARBA" id="ARBA00022490"/>
    </source>
</evidence>
<dbReference type="GO" id="GO:0001726">
    <property type="term" value="C:ruffle"/>
    <property type="evidence" value="ECO:0007669"/>
    <property type="project" value="InterPro"/>
</dbReference>
<dbReference type="Pfam" id="PF00373">
    <property type="entry name" value="FERM_M"/>
    <property type="match status" value="1"/>
</dbReference>
<dbReference type="InterPro" id="IPR015009">
    <property type="entry name" value="Vinculin-bd_dom"/>
</dbReference>
<dbReference type="InterPro" id="IPR011993">
    <property type="entry name" value="PH-like_dom_sf"/>
</dbReference>
<keyword evidence="6" id="KW-1185">Reference proteome</keyword>
<dbReference type="EMBL" id="CAACVG010008126">
    <property type="protein sequence ID" value="VEN48631.1"/>
    <property type="molecule type" value="Genomic_DNA"/>
</dbReference>
<dbReference type="Pfam" id="PF21896">
    <property type="entry name" value="Talin_IBS2B"/>
    <property type="match status" value="3"/>
</dbReference>
<dbReference type="InterPro" id="IPR057346">
    <property type="entry name" value="Talin1/2_VBS2"/>
</dbReference>
<dbReference type="PANTHER" id="PTHR19981:SF1">
    <property type="entry name" value="RHEA, ISOFORM B"/>
    <property type="match status" value="1"/>
</dbReference>